<dbReference type="AlphaFoldDB" id="A0A2P4QNH6"/>
<feature type="region of interest" description="Disordered" evidence="1">
    <location>
        <begin position="109"/>
        <end position="130"/>
    </location>
</feature>
<feature type="region of interest" description="Disordered" evidence="1">
    <location>
        <begin position="143"/>
        <end position="162"/>
    </location>
</feature>
<accession>A0A2P4QNH6</accession>
<gene>
    <name evidence="2" type="ORF">GLOIN_2v1528288</name>
</gene>
<proteinExistence type="predicted"/>
<name>A0A2P4QNH6_RHIID</name>
<evidence type="ECO:0000256" key="1">
    <source>
        <dbReference type="SAM" id="MobiDB-lite"/>
    </source>
</evidence>
<evidence type="ECO:0000313" key="3">
    <source>
        <dbReference type="Proteomes" id="UP000018888"/>
    </source>
</evidence>
<dbReference type="VEuPathDB" id="FungiDB:RhiirFUN_004697"/>
<reference evidence="2 3" key="1">
    <citation type="journal article" date="2013" name="Proc. Natl. Acad. Sci. U.S.A.">
        <title>Genome of an arbuscular mycorrhizal fungus provides insight into the oldest plant symbiosis.</title>
        <authorList>
            <person name="Tisserant E."/>
            <person name="Malbreil M."/>
            <person name="Kuo A."/>
            <person name="Kohler A."/>
            <person name="Symeonidi A."/>
            <person name="Balestrini R."/>
            <person name="Charron P."/>
            <person name="Duensing N."/>
            <person name="Frei Dit Frey N."/>
            <person name="Gianinazzi-Pearson V."/>
            <person name="Gilbert L.B."/>
            <person name="Handa Y."/>
            <person name="Herr J.R."/>
            <person name="Hijri M."/>
            <person name="Koul R."/>
            <person name="Kawaguchi M."/>
            <person name="Krajinski F."/>
            <person name="Lammers P.J."/>
            <person name="Masclaux F.G."/>
            <person name="Murat C."/>
            <person name="Morin E."/>
            <person name="Ndikumana S."/>
            <person name="Pagni M."/>
            <person name="Petitpierre D."/>
            <person name="Requena N."/>
            <person name="Rosikiewicz P."/>
            <person name="Riley R."/>
            <person name="Saito K."/>
            <person name="San Clemente H."/>
            <person name="Shapiro H."/>
            <person name="van Tuinen D."/>
            <person name="Becard G."/>
            <person name="Bonfante P."/>
            <person name="Paszkowski U."/>
            <person name="Shachar-Hill Y.Y."/>
            <person name="Tuskan G.A."/>
            <person name="Young P.W."/>
            <person name="Sanders I.R."/>
            <person name="Henrissat B."/>
            <person name="Rensing S.A."/>
            <person name="Grigoriev I.V."/>
            <person name="Corradi N."/>
            <person name="Roux C."/>
            <person name="Martin F."/>
        </authorList>
    </citation>
    <scope>NUCLEOTIDE SEQUENCE [LARGE SCALE GENOMIC DNA]</scope>
    <source>
        <strain evidence="2 3">DAOM 197198</strain>
    </source>
</reference>
<comment type="caution">
    <text evidence="2">The sequence shown here is derived from an EMBL/GenBank/DDBJ whole genome shotgun (WGS) entry which is preliminary data.</text>
</comment>
<keyword evidence="3" id="KW-1185">Reference proteome</keyword>
<dbReference type="Proteomes" id="UP000018888">
    <property type="component" value="Unassembled WGS sequence"/>
</dbReference>
<dbReference type="VEuPathDB" id="FungiDB:RhiirFUN_019704"/>
<protein>
    <submittedName>
        <fullName evidence="2">Uncharacterized protein</fullName>
    </submittedName>
</protein>
<evidence type="ECO:0000313" key="2">
    <source>
        <dbReference type="EMBL" id="POG79185.1"/>
    </source>
</evidence>
<feature type="region of interest" description="Disordered" evidence="1">
    <location>
        <begin position="515"/>
        <end position="545"/>
    </location>
</feature>
<feature type="compositionally biased region" description="Low complexity" evidence="1">
    <location>
        <begin position="146"/>
        <end position="157"/>
    </location>
</feature>
<organism evidence="2 3">
    <name type="scientific">Rhizophagus irregularis (strain DAOM 181602 / DAOM 197198 / MUCL 43194)</name>
    <name type="common">Arbuscular mycorrhizal fungus</name>
    <name type="synonym">Glomus intraradices</name>
    <dbReference type="NCBI Taxonomy" id="747089"/>
    <lineage>
        <taxon>Eukaryota</taxon>
        <taxon>Fungi</taxon>
        <taxon>Fungi incertae sedis</taxon>
        <taxon>Mucoromycota</taxon>
        <taxon>Glomeromycotina</taxon>
        <taxon>Glomeromycetes</taxon>
        <taxon>Glomerales</taxon>
        <taxon>Glomeraceae</taxon>
        <taxon>Rhizophagus</taxon>
    </lineage>
</organism>
<sequence>MDSKKVSISKKEYDFFINEARPTPTEFFKKFNCTSKKTAVSIWYSALREVLKIRDDLKLVNIEQNYKDGKYKQAIDDYFKTSVLEKEKTYVDKTLTKKTSKAIRSRIDDLLPEETGSKKPRLMESQQNDDSSILMSADPKIKQEFPGSCSSTSGPSSKPHLEEDIESKYYDAGKRHKILYSWKDAIGNIDIRDASKKDWIFENHNLSNDFRNFQQKTIKQVKENSYLCFKKDFHKILCLSNIMLVEQKKPSYLTCDQAIWSTICRRQTSPVLSLVITTVISEYSSLLNCFASLDEIEDRWCANFAKVTELNNEDRANFCKCQIILRNFFLLDSINKNNEDTFVHSTLHDLINEMFRDPLLELVWANSESTASKRQRSNDKENTVKGNKPDFKILNNDRDEILFGEVKPKDSSSILVKKDFIKLGDFQVATLNEIIKKHGNKNGLISFGIWVTGARIRFYEMDLSYDGIYRMVLVSNVVIPTERAQFLNLMTVLEAFFNIKRRISEVITVIASNTPPNSPSRSTYGRVPTSSPKPVKVTISGLQPN</sequence>
<reference evidence="2 3" key="2">
    <citation type="journal article" date="2018" name="New Phytol.">
        <title>High intraspecific genome diversity in the model arbuscular mycorrhizal symbiont Rhizophagus irregularis.</title>
        <authorList>
            <person name="Chen E.C.H."/>
            <person name="Morin E."/>
            <person name="Beaudet D."/>
            <person name="Noel J."/>
            <person name="Yildirir G."/>
            <person name="Ndikumana S."/>
            <person name="Charron P."/>
            <person name="St-Onge C."/>
            <person name="Giorgi J."/>
            <person name="Kruger M."/>
            <person name="Marton T."/>
            <person name="Ropars J."/>
            <person name="Grigoriev I.V."/>
            <person name="Hainaut M."/>
            <person name="Henrissat B."/>
            <person name="Roux C."/>
            <person name="Martin F."/>
            <person name="Corradi N."/>
        </authorList>
    </citation>
    <scope>NUCLEOTIDE SEQUENCE [LARGE SCALE GENOMIC DNA]</scope>
    <source>
        <strain evidence="2 3">DAOM 197198</strain>
    </source>
</reference>
<dbReference type="EMBL" id="AUPC02000026">
    <property type="protein sequence ID" value="POG79185.1"/>
    <property type="molecule type" value="Genomic_DNA"/>
</dbReference>